<sequence length="449" mass="50990">MKLLIIDDEKSIRLSLQVGLAKTGVKIFTAASGEEGLDIFRNVNPDIAVIDIKLPGIDGIEVLRRIRKENDSCIVIMITYISEVRLAVEAMKLGANDYFTKPFNIEEIKDTIESNLKYLKMKRELIQNQDEDFTEIIGVSDQINEVKKIVNKVSNLPYNTYILVQGESGTGKEIVAKAIHYNGIRKSQPYVALNCAAIPQNLQESELFGYEKGAFTEAKTSKKGLIEESHGGTLFLDEIGDMDILLQAKLLRVLQEKKFRRLGGVKEIEFDANIIAATNKNLLAEVKNGSFREDLYYRLNVVPIFTTPLRQRVEDIPPLIDSFIRLYSTQLKKNIMGMADEAMEICKAHAWKGNVRELKNVIERIIIFQENEWIGIDDLPHNIVSDSNMINDKNVTNIGNNNLNLETVEMETISRVLKQNNWNISRTAQELGISRLTLRRKIEKYSIAK</sequence>
<dbReference type="Pfam" id="PF25601">
    <property type="entry name" value="AAA_lid_14"/>
    <property type="match status" value="1"/>
</dbReference>
<dbReference type="PROSITE" id="PS50110">
    <property type="entry name" value="RESPONSE_REGULATORY"/>
    <property type="match status" value="1"/>
</dbReference>
<keyword evidence="3" id="KW-0067">ATP-binding</keyword>
<dbReference type="Proteomes" id="UP000579281">
    <property type="component" value="Unassembled WGS sequence"/>
</dbReference>
<feature type="domain" description="Response regulatory" evidence="9">
    <location>
        <begin position="2"/>
        <end position="116"/>
    </location>
</feature>
<dbReference type="Pfam" id="PF00072">
    <property type="entry name" value="Response_reg"/>
    <property type="match status" value="1"/>
</dbReference>
<keyword evidence="11" id="KW-1185">Reference proteome</keyword>
<dbReference type="PANTHER" id="PTHR32071">
    <property type="entry name" value="TRANSCRIPTIONAL REGULATORY PROTEIN"/>
    <property type="match status" value="1"/>
</dbReference>
<dbReference type="InterPro" id="IPR001789">
    <property type="entry name" value="Sig_transdc_resp-reg_receiver"/>
</dbReference>
<dbReference type="EMBL" id="JACHEN010000009">
    <property type="protein sequence ID" value="MBB6215663.1"/>
    <property type="molecule type" value="Genomic_DNA"/>
</dbReference>
<dbReference type="SMART" id="SM00448">
    <property type="entry name" value="REC"/>
    <property type="match status" value="1"/>
</dbReference>
<dbReference type="CDD" id="cd00009">
    <property type="entry name" value="AAA"/>
    <property type="match status" value="1"/>
</dbReference>
<dbReference type="GO" id="GO:0006355">
    <property type="term" value="P:regulation of DNA-templated transcription"/>
    <property type="evidence" value="ECO:0007669"/>
    <property type="project" value="InterPro"/>
</dbReference>
<dbReference type="RefSeq" id="WP_184310155.1">
    <property type="nucleotide sequence ID" value="NZ_JACHEN010000009.1"/>
</dbReference>
<dbReference type="Gene3D" id="1.10.10.60">
    <property type="entry name" value="Homeodomain-like"/>
    <property type="match status" value="1"/>
</dbReference>
<name>A0A841KQG7_9FIRM</name>
<evidence type="ECO:0000256" key="5">
    <source>
        <dbReference type="ARBA" id="ARBA00023163"/>
    </source>
</evidence>
<dbReference type="Pfam" id="PF02954">
    <property type="entry name" value="HTH_8"/>
    <property type="match status" value="1"/>
</dbReference>
<organism evidence="10 11">
    <name type="scientific">Anaerosolibacter carboniphilus</name>
    <dbReference type="NCBI Taxonomy" id="1417629"/>
    <lineage>
        <taxon>Bacteria</taxon>
        <taxon>Bacillati</taxon>
        <taxon>Bacillota</taxon>
        <taxon>Clostridia</taxon>
        <taxon>Peptostreptococcales</taxon>
        <taxon>Thermotaleaceae</taxon>
        <taxon>Anaerosolibacter</taxon>
    </lineage>
</organism>
<dbReference type="PROSITE" id="PS00675">
    <property type="entry name" value="SIGMA54_INTERACT_1"/>
    <property type="match status" value="1"/>
</dbReference>
<reference evidence="10 11" key="1">
    <citation type="submission" date="2020-08" db="EMBL/GenBank/DDBJ databases">
        <title>Genomic Encyclopedia of Type Strains, Phase IV (KMG-IV): sequencing the most valuable type-strain genomes for metagenomic binning, comparative biology and taxonomic classification.</title>
        <authorList>
            <person name="Goeker M."/>
        </authorList>
    </citation>
    <scope>NUCLEOTIDE SEQUENCE [LARGE SCALE GENOMIC DNA]</scope>
    <source>
        <strain evidence="10 11">DSM 103526</strain>
    </source>
</reference>
<dbReference type="Gene3D" id="3.40.50.300">
    <property type="entry name" value="P-loop containing nucleotide triphosphate hydrolases"/>
    <property type="match status" value="1"/>
</dbReference>
<dbReference type="Gene3D" id="1.10.8.60">
    <property type="match status" value="1"/>
</dbReference>
<keyword evidence="10" id="KW-0238">DNA-binding</keyword>
<dbReference type="AlphaFoldDB" id="A0A841KQG7"/>
<comment type="caution">
    <text evidence="10">The sequence shown here is derived from an EMBL/GenBank/DDBJ whole genome shotgun (WGS) entry which is preliminary data.</text>
</comment>
<dbReference type="GO" id="GO:0005524">
    <property type="term" value="F:ATP binding"/>
    <property type="evidence" value="ECO:0007669"/>
    <property type="project" value="UniProtKB-KW"/>
</dbReference>
<dbReference type="SUPFAM" id="SSF52540">
    <property type="entry name" value="P-loop containing nucleoside triphosphate hydrolases"/>
    <property type="match status" value="1"/>
</dbReference>
<dbReference type="InterPro" id="IPR027417">
    <property type="entry name" value="P-loop_NTPase"/>
</dbReference>
<dbReference type="InterPro" id="IPR025662">
    <property type="entry name" value="Sigma_54_int_dom_ATP-bd_1"/>
</dbReference>
<accession>A0A841KQG7</accession>
<comment type="function">
    <text evidence="6">May play the central regulatory role in sporulation. It may be an element of the effector pathway responsible for the activation of sporulation genes in response to nutritional stress. Spo0A may act in concert with spo0H (a sigma factor) to control the expression of some genes that are critical to the sporulation process.</text>
</comment>
<dbReference type="GO" id="GO:0043565">
    <property type="term" value="F:sequence-specific DNA binding"/>
    <property type="evidence" value="ECO:0007669"/>
    <property type="project" value="InterPro"/>
</dbReference>
<dbReference type="SUPFAM" id="SSF52172">
    <property type="entry name" value="CheY-like"/>
    <property type="match status" value="1"/>
</dbReference>
<protein>
    <recommendedName>
        <fullName evidence="1">Stage 0 sporulation protein A homolog</fullName>
    </recommendedName>
</protein>
<keyword evidence="7" id="KW-0597">Phosphoprotein</keyword>
<keyword evidence="5" id="KW-0804">Transcription</keyword>
<evidence type="ECO:0000256" key="7">
    <source>
        <dbReference type="PROSITE-ProRule" id="PRU00169"/>
    </source>
</evidence>
<dbReference type="InterPro" id="IPR011006">
    <property type="entry name" value="CheY-like_superfamily"/>
</dbReference>
<evidence type="ECO:0000256" key="4">
    <source>
        <dbReference type="ARBA" id="ARBA00023015"/>
    </source>
</evidence>
<dbReference type="InterPro" id="IPR003593">
    <property type="entry name" value="AAA+_ATPase"/>
</dbReference>
<dbReference type="GO" id="GO:0000160">
    <property type="term" value="P:phosphorelay signal transduction system"/>
    <property type="evidence" value="ECO:0007669"/>
    <property type="project" value="InterPro"/>
</dbReference>
<proteinExistence type="predicted"/>
<dbReference type="InterPro" id="IPR002078">
    <property type="entry name" value="Sigma_54_int"/>
</dbReference>
<dbReference type="Pfam" id="PF00158">
    <property type="entry name" value="Sigma54_activat"/>
    <property type="match status" value="1"/>
</dbReference>
<evidence type="ECO:0000256" key="6">
    <source>
        <dbReference type="ARBA" id="ARBA00024867"/>
    </source>
</evidence>
<dbReference type="SMART" id="SM00382">
    <property type="entry name" value="AAA"/>
    <property type="match status" value="1"/>
</dbReference>
<evidence type="ECO:0000256" key="2">
    <source>
        <dbReference type="ARBA" id="ARBA00022741"/>
    </source>
</evidence>
<dbReference type="PROSITE" id="PS50045">
    <property type="entry name" value="SIGMA54_INTERACT_4"/>
    <property type="match status" value="1"/>
</dbReference>
<dbReference type="PANTHER" id="PTHR32071:SF113">
    <property type="entry name" value="ALGINATE BIOSYNTHESIS TRANSCRIPTIONAL REGULATORY PROTEIN ALGB"/>
    <property type="match status" value="1"/>
</dbReference>
<evidence type="ECO:0000256" key="3">
    <source>
        <dbReference type="ARBA" id="ARBA00022840"/>
    </source>
</evidence>
<dbReference type="Gene3D" id="3.40.50.2300">
    <property type="match status" value="1"/>
</dbReference>
<dbReference type="PROSITE" id="PS00676">
    <property type="entry name" value="SIGMA54_INTERACT_2"/>
    <property type="match status" value="1"/>
</dbReference>
<gene>
    <name evidence="10" type="ORF">HNQ80_001752</name>
</gene>
<evidence type="ECO:0000259" key="8">
    <source>
        <dbReference type="PROSITE" id="PS50045"/>
    </source>
</evidence>
<dbReference type="InterPro" id="IPR009057">
    <property type="entry name" value="Homeodomain-like_sf"/>
</dbReference>
<feature type="modified residue" description="4-aspartylphosphate" evidence="7">
    <location>
        <position position="51"/>
    </location>
</feature>
<dbReference type="InterPro" id="IPR025943">
    <property type="entry name" value="Sigma_54_int_dom_ATP-bd_2"/>
</dbReference>
<evidence type="ECO:0000313" key="10">
    <source>
        <dbReference type="EMBL" id="MBB6215663.1"/>
    </source>
</evidence>
<dbReference type="PRINTS" id="PR01590">
    <property type="entry name" value="HTHFIS"/>
</dbReference>
<keyword evidence="4" id="KW-0805">Transcription regulation</keyword>
<dbReference type="InterPro" id="IPR058031">
    <property type="entry name" value="AAA_lid_NorR"/>
</dbReference>
<evidence type="ECO:0000313" key="11">
    <source>
        <dbReference type="Proteomes" id="UP000579281"/>
    </source>
</evidence>
<dbReference type="InterPro" id="IPR002197">
    <property type="entry name" value="HTH_Fis"/>
</dbReference>
<evidence type="ECO:0000256" key="1">
    <source>
        <dbReference type="ARBA" id="ARBA00018672"/>
    </source>
</evidence>
<evidence type="ECO:0000259" key="9">
    <source>
        <dbReference type="PROSITE" id="PS50110"/>
    </source>
</evidence>
<keyword evidence="2" id="KW-0547">Nucleotide-binding</keyword>
<feature type="domain" description="Sigma-54 factor interaction" evidence="8">
    <location>
        <begin position="136"/>
        <end position="367"/>
    </location>
</feature>
<dbReference type="SUPFAM" id="SSF46689">
    <property type="entry name" value="Homeodomain-like"/>
    <property type="match status" value="1"/>
</dbReference>
<dbReference type="FunFam" id="3.40.50.300:FF:000006">
    <property type="entry name" value="DNA-binding transcriptional regulator NtrC"/>
    <property type="match status" value="1"/>
</dbReference>